<reference evidence="2" key="1">
    <citation type="submission" date="2020-02" db="EMBL/GenBank/DDBJ databases">
        <authorList>
            <person name="Scholz U."/>
            <person name="Mascher M."/>
            <person name="Fiebig A."/>
        </authorList>
    </citation>
    <scope>NUCLEOTIDE SEQUENCE</scope>
</reference>
<evidence type="ECO:0000313" key="2">
    <source>
        <dbReference type="EMBL" id="CAA7395963.1"/>
    </source>
</evidence>
<dbReference type="EMBL" id="LR746268">
    <property type="protein sequence ID" value="CAA7395963.1"/>
    <property type="molecule type" value="Genomic_DNA"/>
</dbReference>
<feature type="signal peptide" evidence="1">
    <location>
        <begin position="1"/>
        <end position="23"/>
    </location>
</feature>
<keyword evidence="1" id="KW-0732">Signal</keyword>
<protein>
    <submittedName>
        <fullName evidence="2">Uncharacterized protein</fullName>
    </submittedName>
</protein>
<name>A0A7I8KE93_SPIIN</name>
<feature type="chain" id="PRO_5029570315" evidence="1">
    <location>
        <begin position="24"/>
        <end position="102"/>
    </location>
</feature>
<gene>
    <name evidence="2" type="ORF">SI8410_05006626</name>
</gene>
<evidence type="ECO:0000256" key="1">
    <source>
        <dbReference type="SAM" id="SignalP"/>
    </source>
</evidence>
<sequence>MARRNAAAKTPLLLVALLLVVAATPLHAVGEKVNVNRCEKLCYAWCIKKPVIGTPDTCRDVCSQYCRAPRKFRDVFSVEQDSNPPLAHDVIHILLLRSAGVD</sequence>
<accession>A0A7I8KE93</accession>
<organism evidence="2 3">
    <name type="scientific">Spirodela intermedia</name>
    <name type="common">Intermediate duckweed</name>
    <dbReference type="NCBI Taxonomy" id="51605"/>
    <lineage>
        <taxon>Eukaryota</taxon>
        <taxon>Viridiplantae</taxon>
        <taxon>Streptophyta</taxon>
        <taxon>Embryophyta</taxon>
        <taxon>Tracheophyta</taxon>
        <taxon>Spermatophyta</taxon>
        <taxon>Magnoliopsida</taxon>
        <taxon>Liliopsida</taxon>
        <taxon>Araceae</taxon>
        <taxon>Lemnoideae</taxon>
        <taxon>Spirodela</taxon>
    </lineage>
</organism>
<dbReference type="Proteomes" id="UP000663760">
    <property type="component" value="Chromosome 5"/>
</dbReference>
<proteinExistence type="predicted"/>
<dbReference type="AlphaFoldDB" id="A0A7I8KE93"/>
<keyword evidence="3" id="KW-1185">Reference proteome</keyword>
<evidence type="ECO:0000313" key="3">
    <source>
        <dbReference type="Proteomes" id="UP000663760"/>
    </source>
</evidence>